<comment type="caution">
    <text evidence="6">The sequence shown here is derived from an EMBL/GenBank/DDBJ whole genome shotgun (WGS) entry which is preliminary data.</text>
</comment>
<dbReference type="InterPro" id="IPR000413">
    <property type="entry name" value="Integrin_alpha"/>
</dbReference>
<dbReference type="PANTHER" id="PTHR23220">
    <property type="entry name" value="INTEGRIN ALPHA"/>
    <property type="match status" value="1"/>
</dbReference>
<name>A0ABU1R4L9_9BACT</name>
<reference evidence="6 7" key="1">
    <citation type="submission" date="2023-07" db="EMBL/GenBank/DDBJ databases">
        <title>Sorghum-associated microbial communities from plants grown in Nebraska, USA.</title>
        <authorList>
            <person name="Schachtman D."/>
        </authorList>
    </citation>
    <scope>NUCLEOTIDE SEQUENCE [LARGE SCALE GENOMIC DNA]</scope>
    <source>
        <strain evidence="6 7">BE57</strain>
    </source>
</reference>
<dbReference type="InterPro" id="IPR026444">
    <property type="entry name" value="Secre_tail"/>
</dbReference>
<keyword evidence="3" id="KW-0325">Glycoprotein</keyword>
<evidence type="ECO:0000313" key="7">
    <source>
        <dbReference type="Proteomes" id="UP001264980"/>
    </source>
</evidence>
<dbReference type="Pfam" id="PF18962">
    <property type="entry name" value="Por_Secre_tail"/>
    <property type="match status" value="1"/>
</dbReference>
<dbReference type="Pfam" id="PF01839">
    <property type="entry name" value="FG-GAP"/>
    <property type="match status" value="14"/>
</dbReference>
<keyword evidence="1" id="KW-0732">Signal</keyword>
<evidence type="ECO:0000313" key="6">
    <source>
        <dbReference type="EMBL" id="MDR6808335.1"/>
    </source>
</evidence>
<feature type="transmembrane region" description="Helical" evidence="4">
    <location>
        <begin position="7"/>
        <end position="25"/>
    </location>
</feature>
<evidence type="ECO:0000256" key="1">
    <source>
        <dbReference type="ARBA" id="ARBA00022729"/>
    </source>
</evidence>
<dbReference type="RefSeq" id="WP_309989939.1">
    <property type="nucleotide sequence ID" value="NZ_JAVDTI010000006.1"/>
</dbReference>
<dbReference type="PRINTS" id="PR01185">
    <property type="entry name" value="INTEGRINA"/>
</dbReference>
<dbReference type="InterPro" id="IPR028994">
    <property type="entry name" value="Integrin_alpha_N"/>
</dbReference>
<keyword evidence="2" id="KW-0677">Repeat</keyword>
<dbReference type="EMBL" id="JAVDTI010000006">
    <property type="protein sequence ID" value="MDR6808335.1"/>
    <property type="molecule type" value="Genomic_DNA"/>
</dbReference>
<dbReference type="PROSITE" id="PS51470">
    <property type="entry name" value="FG_GAP"/>
    <property type="match status" value="14"/>
</dbReference>
<protein>
    <recommendedName>
        <fullName evidence="5">Secretion system C-terminal sorting domain-containing protein</fullName>
    </recommendedName>
</protein>
<dbReference type="SMART" id="SM00191">
    <property type="entry name" value="Int_alpha"/>
    <property type="match status" value="14"/>
</dbReference>
<keyword evidence="4" id="KW-1133">Transmembrane helix</keyword>
<gene>
    <name evidence="6" type="ORF">J2W84_005397</name>
</gene>
<dbReference type="InterPro" id="IPR013517">
    <property type="entry name" value="FG-GAP"/>
</dbReference>
<dbReference type="SUPFAM" id="SSF69318">
    <property type="entry name" value="Integrin alpha N-terminal domain"/>
    <property type="match status" value="4"/>
</dbReference>
<evidence type="ECO:0000256" key="4">
    <source>
        <dbReference type="SAM" id="Phobius"/>
    </source>
</evidence>
<feature type="domain" description="Secretion system C-terminal sorting" evidence="5">
    <location>
        <begin position="1293"/>
        <end position="1363"/>
    </location>
</feature>
<organism evidence="6 7">
    <name type="scientific">Dyadobacter fermentans</name>
    <dbReference type="NCBI Taxonomy" id="94254"/>
    <lineage>
        <taxon>Bacteria</taxon>
        <taxon>Pseudomonadati</taxon>
        <taxon>Bacteroidota</taxon>
        <taxon>Cytophagia</taxon>
        <taxon>Cytophagales</taxon>
        <taxon>Spirosomataceae</taxon>
        <taxon>Dyadobacter</taxon>
    </lineage>
</organism>
<sequence length="1365" mass="143185">MRHCYKSVLYAGMVLASVSVGYIFTGSAPDLPSEKETSNAAQESSVVSKDVMADIRATIAQKEYNITFDEVTQCLQSPNRQQNLRAYYKPGKFSIKNRVDSSGYNFRLELVNEGIFADGRRVMTAQNHATPENKDNHLIVDHGSFSEEFINNEQGIRQNFIIEQAPKGTRELTVKLAASGLQVRNGAENELRFFVVNQKGETEDRLVYSDLKCWDADKQPLEASLAYVNDRIEIKVDVENAAFPVTIDPILANTTLNNADKLIDNNQNNSWLGFSVASAGDINGDGYSDVLVGAPKYDNGQTDEGAAYVFLGTTVGLGLKDGKVLEAQQDSALMGTSVSSAGDVNNDGFSDILVGVPYYDKQQKNEGIVQLYLGSQNGVSAVNFTILEADQAGAAFGISTALAGDVNADGYSDVLIGAHLYDHDQVNEGAAFLYYGSPNGLQLNSPEILEGSQPGAMMGYAVAGAGDVNNDGASDIMVGARLYSNGETYEGAVFIYKGSVLSTPVLQNGPPQIIESNQIDARLGHALSTAGDVNGDGYSDVILAAYLFDNGQTNEGAVFIHHGSANGVNPAAAKTIEGNQIEAQMGFAVNAAGDHNGDGYGDIIIGARFYDNGQANEGAVFIHNGSPTGVSQTANAVIESNQGEAWMGNAVASAGDVNGDGYSDIVVGVFTYDNGQNDEGIVVIYNGKPDAPGATAKVATLNAVSGASAGTSVSIVGDLDGDGLDDIAVGAPNYDDGYTDQGALFIHYGDATTGTAFQILWKGTGNNAKFGSAVSGAGDVNGDGLDDIIVSAPGATSGVNVGGVYVIFGAPKNAGAGIPVELFGGGNSGFGTAVSGAGDINRDGFDDIIIGVPNATKPNAPGTGMVYIYLGAGVGLNLNPTGVNSGVANTHIGNSLSSADTNGDGYSDIIVGANQASIGQNGEGAVFIWRGSASGIATDAIFNNLLELDVPDANMGISVAGAGDVNGDGYGDIVVGSDKYDNGQNDEGRATVFYGSSTGCTSANKTNLEVNQAGAYFGRSVGGNTDVNADGYDDVIVGAPFYGNGSSNEGGAWVFYGSPDGVNFTSSFNTESNQLLAHMGASVSGGGDLNGDGYGDFVVGIPNYNQGGTVNSGSCWAYFGNNGNHGNVWQNKRNNLRLYNGNLSSPMSYQQATNVSFGLGLTGTSFTGRNNGRMMWDFATPGQKFSCVAGNPKDYPITTSTKTDNGQMAFYSLPPYEFKELVAKPVGSSFRIRGRVKYELTTALTGQRYSPWRYSSKPIIYIQPLTVPEEVSNEIFVPKHALENTERSERVTVYPNPVSDRLFIQSTNPDQVASLQLISTNGTMAFTSAMPQSEVDVKHLPAGSYILVINRKDGSKTSHKVLIRK</sequence>
<dbReference type="Gene3D" id="2.130.10.130">
    <property type="entry name" value="Integrin alpha, N-terminal"/>
    <property type="match status" value="7"/>
</dbReference>
<proteinExistence type="predicted"/>
<evidence type="ECO:0000256" key="2">
    <source>
        <dbReference type="ARBA" id="ARBA00022737"/>
    </source>
</evidence>
<evidence type="ECO:0000259" key="5">
    <source>
        <dbReference type="Pfam" id="PF18962"/>
    </source>
</evidence>
<dbReference type="Proteomes" id="UP001264980">
    <property type="component" value="Unassembled WGS sequence"/>
</dbReference>
<evidence type="ECO:0000256" key="3">
    <source>
        <dbReference type="ARBA" id="ARBA00023180"/>
    </source>
</evidence>
<dbReference type="PANTHER" id="PTHR23220:SF122">
    <property type="entry name" value="INTEGRIN ALPHA-PS1"/>
    <property type="match status" value="1"/>
</dbReference>
<dbReference type="NCBIfam" id="TIGR04183">
    <property type="entry name" value="Por_Secre_tail"/>
    <property type="match status" value="1"/>
</dbReference>
<dbReference type="InterPro" id="IPR013519">
    <property type="entry name" value="Int_alpha_beta-p"/>
</dbReference>
<keyword evidence="4" id="KW-0472">Membrane</keyword>
<keyword evidence="7" id="KW-1185">Reference proteome</keyword>
<keyword evidence="4" id="KW-0812">Transmembrane</keyword>
<accession>A0ABU1R4L9</accession>